<dbReference type="AlphaFoldDB" id="X6MY39"/>
<comment type="caution">
    <text evidence="2">The sequence shown here is derived from an EMBL/GenBank/DDBJ whole genome shotgun (WGS) entry which is preliminary data.</text>
</comment>
<dbReference type="Proteomes" id="UP000023152">
    <property type="component" value="Unassembled WGS sequence"/>
</dbReference>
<feature type="transmembrane region" description="Helical" evidence="1">
    <location>
        <begin position="202"/>
        <end position="220"/>
    </location>
</feature>
<feature type="transmembrane region" description="Helical" evidence="1">
    <location>
        <begin position="232"/>
        <end position="256"/>
    </location>
</feature>
<evidence type="ECO:0000313" key="3">
    <source>
        <dbReference type="Proteomes" id="UP000023152"/>
    </source>
</evidence>
<organism evidence="2 3">
    <name type="scientific">Reticulomyxa filosa</name>
    <dbReference type="NCBI Taxonomy" id="46433"/>
    <lineage>
        <taxon>Eukaryota</taxon>
        <taxon>Sar</taxon>
        <taxon>Rhizaria</taxon>
        <taxon>Retaria</taxon>
        <taxon>Foraminifera</taxon>
        <taxon>Monothalamids</taxon>
        <taxon>Reticulomyxidae</taxon>
        <taxon>Reticulomyxa</taxon>
    </lineage>
</organism>
<keyword evidence="1" id="KW-1133">Transmembrane helix</keyword>
<name>X6MY39_RETFI</name>
<gene>
    <name evidence="2" type="ORF">RFI_18313</name>
</gene>
<feature type="transmembrane region" description="Helical" evidence="1">
    <location>
        <begin position="136"/>
        <end position="162"/>
    </location>
</feature>
<protein>
    <submittedName>
        <fullName evidence="2">Uncharacterized protein</fullName>
    </submittedName>
</protein>
<reference evidence="2 3" key="1">
    <citation type="journal article" date="2013" name="Curr. Biol.">
        <title>The Genome of the Foraminiferan Reticulomyxa filosa.</title>
        <authorList>
            <person name="Glockner G."/>
            <person name="Hulsmann N."/>
            <person name="Schleicher M."/>
            <person name="Noegel A.A."/>
            <person name="Eichinger L."/>
            <person name="Gallinger C."/>
            <person name="Pawlowski J."/>
            <person name="Sierra R."/>
            <person name="Euteneuer U."/>
            <person name="Pillet L."/>
            <person name="Moustafa A."/>
            <person name="Platzer M."/>
            <person name="Groth M."/>
            <person name="Szafranski K."/>
            <person name="Schliwa M."/>
        </authorList>
    </citation>
    <scope>NUCLEOTIDE SEQUENCE [LARGE SCALE GENOMIC DNA]</scope>
</reference>
<keyword evidence="3" id="KW-1185">Reference proteome</keyword>
<evidence type="ECO:0000256" key="1">
    <source>
        <dbReference type="SAM" id="Phobius"/>
    </source>
</evidence>
<keyword evidence="1" id="KW-0472">Membrane</keyword>
<dbReference type="EMBL" id="ASPP01014237">
    <property type="protein sequence ID" value="ETO18930.1"/>
    <property type="molecule type" value="Genomic_DNA"/>
</dbReference>
<feature type="transmembrane region" description="Helical" evidence="1">
    <location>
        <begin position="174"/>
        <end position="193"/>
    </location>
</feature>
<proteinExistence type="predicted"/>
<accession>X6MY39</accession>
<evidence type="ECO:0000313" key="2">
    <source>
        <dbReference type="EMBL" id="ETO18930.1"/>
    </source>
</evidence>
<feature type="non-terminal residue" evidence="2">
    <location>
        <position position="1"/>
    </location>
</feature>
<sequence length="267" mass="30775">KKKKKKKKKKGRSERKVEYTFVCMHLHTKRKFGVGREYTYTHTYTYIYLVQDLIHEDVNKTQSGVPDESAALRLNDGNAVNKEVGLDANVNVSNSTDDNELRPLSRRKSTGFDQVMMPQTGLSPLNKQLTQHKSHLLTALVLNGVLCILTLTLYTIWVTIALSLKYDLHTSDTFASNFVSICWLLSILSYGLLEFFFYNRYLMWNYATYLIFVFYFIGVFNRVPDSQTSVQVVGILTGVVALLFVILKIIQTVLFWKFIRKTNINLT</sequence>
<keyword evidence="1" id="KW-0812">Transmembrane</keyword>